<dbReference type="EMBL" id="LYXU01000004">
    <property type="protein sequence ID" value="OBS18763.1"/>
    <property type="molecule type" value="Genomic_DNA"/>
</dbReference>
<feature type="compositionally biased region" description="Polar residues" evidence="1">
    <location>
        <begin position="29"/>
        <end position="43"/>
    </location>
</feature>
<dbReference type="AlphaFoldDB" id="A0A1B8AE55"/>
<evidence type="ECO:0000256" key="1">
    <source>
        <dbReference type="SAM" id="MobiDB-lite"/>
    </source>
</evidence>
<dbReference type="OMA" id="FQRLVMK"/>
<proteinExistence type="predicted"/>
<gene>
    <name evidence="2" type="ORF">FPOA_10491</name>
</gene>
<sequence length="211" mass="25128">MSLRFTPPRRVASLAHPRSFRLECPAARCNNTRSPPTCAFSTKPTDRRSKIPNTQDSAPSEKPAKVRITPTTSEQSAVLQQRLQEKSANLARNREEQLREARQRRLDRIREERGKSRQVEEDKKKELTKDEEEKKKKEDYKRRYKQLERNWLKFMVGMPIFLVTSYDLFQRLVMKREPKVPPWKQAKINKEKEEREQGEKLEQHGEELLRD</sequence>
<comment type="caution">
    <text evidence="2">The sequence shown here is derived from an EMBL/GenBank/DDBJ whole genome shotgun (WGS) entry which is preliminary data.</text>
</comment>
<evidence type="ECO:0000313" key="2">
    <source>
        <dbReference type="EMBL" id="OBS18763.1"/>
    </source>
</evidence>
<keyword evidence="3" id="KW-1185">Reference proteome</keyword>
<feature type="compositionally biased region" description="Basic and acidic residues" evidence="1">
    <location>
        <begin position="188"/>
        <end position="211"/>
    </location>
</feature>
<feature type="region of interest" description="Disordered" evidence="1">
    <location>
        <begin position="180"/>
        <end position="211"/>
    </location>
</feature>
<protein>
    <submittedName>
        <fullName evidence="2">Uncharacterized protein</fullName>
    </submittedName>
</protein>
<dbReference type="Proteomes" id="UP000091967">
    <property type="component" value="Unassembled WGS sequence"/>
</dbReference>
<dbReference type="STRING" id="36050.A0A1B8AE55"/>
<feature type="region of interest" description="Disordered" evidence="1">
    <location>
        <begin position="27"/>
        <end position="73"/>
    </location>
</feature>
<reference evidence="2 3" key="1">
    <citation type="submission" date="2016-06" db="EMBL/GenBank/DDBJ databases">
        <title>Living apart together: crosstalk between the core and supernumerary genomes in a fungal plant pathogen.</title>
        <authorList>
            <person name="Vanheule A."/>
            <person name="Audenaert K."/>
            <person name="Warris S."/>
            <person name="Van De Geest H."/>
            <person name="Schijlen E."/>
            <person name="Hofte M."/>
            <person name="De Saeger S."/>
            <person name="Haesaert G."/>
            <person name="Waalwijk C."/>
            <person name="Van Der Lee T."/>
        </authorList>
    </citation>
    <scope>NUCLEOTIDE SEQUENCE [LARGE SCALE GENOMIC DNA]</scope>
    <source>
        <strain evidence="2 3">2516</strain>
    </source>
</reference>
<dbReference type="OrthoDB" id="3784821at2759"/>
<organism evidence="2 3">
    <name type="scientific">Fusarium poae</name>
    <dbReference type="NCBI Taxonomy" id="36050"/>
    <lineage>
        <taxon>Eukaryota</taxon>
        <taxon>Fungi</taxon>
        <taxon>Dikarya</taxon>
        <taxon>Ascomycota</taxon>
        <taxon>Pezizomycotina</taxon>
        <taxon>Sordariomycetes</taxon>
        <taxon>Hypocreomycetidae</taxon>
        <taxon>Hypocreales</taxon>
        <taxon>Nectriaceae</taxon>
        <taxon>Fusarium</taxon>
    </lineage>
</organism>
<name>A0A1B8AE55_FUSPO</name>
<evidence type="ECO:0000313" key="3">
    <source>
        <dbReference type="Proteomes" id="UP000091967"/>
    </source>
</evidence>
<feature type="region of interest" description="Disordered" evidence="1">
    <location>
        <begin position="109"/>
        <end position="139"/>
    </location>
</feature>
<accession>A0A1B8AE55</accession>